<protein>
    <recommendedName>
        <fullName evidence="3">glucan endo-1,3-beta-D-glucosidase</fullName>
        <ecNumber evidence="3">3.2.1.39</ecNumber>
    </recommendedName>
</protein>
<evidence type="ECO:0000256" key="9">
    <source>
        <dbReference type="SAM" id="SignalP"/>
    </source>
</evidence>
<dbReference type="PANTHER" id="PTHR31983">
    <property type="entry name" value="ENDO-1,3(4)-BETA-GLUCANASE 1"/>
    <property type="match status" value="1"/>
</dbReference>
<comment type="similarity">
    <text evidence="2">Belongs to the glycosyl hydrolase 81 family.</text>
</comment>
<evidence type="ECO:0000256" key="8">
    <source>
        <dbReference type="ARBA" id="ARBA00023326"/>
    </source>
</evidence>
<evidence type="ECO:0000313" key="13">
    <source>
        <dbReference type="Proteomes" id="UP001149821"/>
    </source>
</evidence>
<organism evidence="12 13">
    <name type="scientific">Enterovibrio qingdaonensis</name>
    <dbReference type="NCBI Taxonomy" id="2899818"/>
    <lineage>
        <taxon>Bacteria</taxon>
        <taxon>Pseudomonadati</taxon>
        <taxon>Pseudomonadota</taxon>
        <taxon>Gammaproteobacteria</taxon>
        <taxon>Vibrionales</taxon>
        <taxon>Vibrionaceae</taxon>
        <taxon>Enterovibrio</taxon>
    </lineage>
</organism>
<name>A0ABT5QFL2_9GAMM</name>
<gene>
    <name evidence="12" type="ORF">LRP49_01060</name>
</gene>
<keyword evidence="6" id="KW-0326">Glycosidase</keyword>
<evidence type="ECO:0000256" key="4">
    <source>
        <dbReference type="ARBA" id="ARBA00022801"/>
    </source>
</evidence>
<evidence type="ECO:0000259" key="10">
    <source>
        <dbReference type="Pfam" id="PF12985"/>
    </source>
</evidence>
<evidence type="ECO:0000256" key="2">
    <source>
        <dbReference type="ARBA" id="ARBA00010730"/>
    </source>
</evidence>
<comment type="catalytic activity">
    <reaction evidence="1">
        <text>Hydrolysis of (1-&gt;3)-beta-D-glucosidic linkages in (1-&gt;3)-beta-D-glucans.</text>
        <dbReference type="EC" id="3.2.1.39"/>
    </reaction>
</comment>
<dbReference type="Gene3D" id="2.70.98.30">
    <property type="entry name" value="Golgi alpha-mannosidase II, domain 4"/>
    <property type="match status" value="1"/>
</dbReference>
<evidence type="ECO:0000256" key="3">
    <source>
        <dbReference type="ARBA" id="ARBA00012780"/>
    </source>
</evidence>
<dbReference type="InterPro" id="IPR005200">
    <property type="entry name" value="Endo-beta-glucanase"/>
</dbReference>
<dbReference type="EMBL" id="JAJUBB010000001">
    <property type="protein sequence ID" value="MDD1779771.1"/>
    <property type="molecule type" value="Genomic_DNA"/>
</dbReference>
<evidence type="ECO:0000259" key="11">
    <source>
        <dbReference type="Pfam" id="PF17652"/>
    </source>
</evidence>
<dbReference type="InterPro" id="IPR008969">
    <property type="entry name" value="CarboxyPept-like_regulatory"/>
</dbReference>
<dbReference type="Gene3D" id="2.60.40.1120">
    <property type="entry name" value="Carboxypeptidase-like, regulatory domain"/>
    <property type="match status" value="1"/>
</dbReference>
<dbReference type="PROSITE" id="PS52008">
    <property type="entry name" value="GH81"/>
    <property type="match status" value="1"/>
</dbReference>
<sequence length="1074" mass="117727">MKNNIQFLLFVFISLLLSACGGGGGGDETPAGSVPSSTSTLTVSVSDSVTSSLLSSATVTINGKSKSTDNEGSVQFSLAAGQHTVAVSKSDYDSVQRQISINGENQNLTIPLSKTETPGPVDTSDKRYLFHSEFEPSYEFEHKGSPWDSQATAIWNPAGSQYAKSIRVSSGYYWGPYAVAAWGNEDANAIDTRGFDLLRFKYKSDFATQVEVSIQGVNTPESKVAYSLGTSTSLGNGWHEMEVPFPGFADLTWVGLMFPGDGTIEIADLLIVDVPVETDVTAYGAGNVANTFNPNGYRCTVDHGFWVSNAGVVEPGVPSCDNIGTPKKRYPQVVPEIAHEPIATHKWWGSVSFLGEMRIGDPNNAGYITPDPITARISERGARIMGIPNALQGQGNLFQYVVPDPFNEVFDGIAIANSKHNDMQGYLKDHSDGAMTVEWRSGSTPVMEATFVHGSPYAYFKSYDGDFQIKTTSTDGFQKGTFYQTAQALGVWTDVAGNRNSFLIVGEGNTEFSNIGGSLITVSNSSKEITVALLPSSGTPSGAMSSYFEGFARQVVRDVDISYSVNRENNEVTVAHTYLDANGASIETIAGLQPLHWKNSHEPTTQYSVRSTRGTTKFSQTNAFTYTLPFVGVLPSLPNVADLDMNTLRSLVMEYMNGGQSAWNPYTDTYWSGKSYGKAAEVIAIARSIGMNNEANTLTGWLKAELEDWFTANTSGDLDTVKYFVYDQTWTTLLGVEESFGAHQQLNDHHFHYGYFVRAAAEICRTDKSWCSESQYGPMVDLLIRDYAASKGDDMFPYLRNFDPANGFSWASGSANFVLGNNNESTSEAANAYGAIVLYGLIVGDEELVNKGIYLHSSSAATYWEYWNNLDGYRNRSPSYPNRGDSYDNFPDNYNQITTSIIWGQGASFSTWFSGAYAHILGIQGLPLNPLVFHVGLHADYMADYVELGLTESRNQKPSGLVDGQWRDIWWNLWAMTDADASIADYETLGSNYIPEEGESKVHTFHWIYNWQQLGHLETGTGELTADYPAAVAFKKGNTMSYLVYNYESEVKTIRFSDGTTLMVEPNSFGTLVK</sequence>
<keyword evidence="8" id="KW-0624">Polysaccharide degradation</keyword>
<keyword evidence="5" id="KW-0119">Carbohydrate metabolism</keyword>
<evidence type="ECO:0000256" key="7">
    <source>
        <dbReference type="ARBA" id="ARBA00023316"/>
    </source>
</evidence>
<accession>A0ABT5QFL2</accession>
<evidence type="ECO:0000256" key="5">
    <source>
        <dbReference type="ARBA" id="ARBA00023277"/>
    </source>
</evidence>
<feature type="domain" description="DUF3869" evidence="10">
    <location>
        <begin position="37"/>
        <end position="101"/>
    </location>
</feature>
<evidence type="ECO:0000256" key="6">
    <source>
        <dbReference type="ARBA" id="ARBA00023295"/>
    </source>
</evidence>
<dbReference type="InterPro" id="IPR024620">
    <property type="entry name" value="DUF3869"/>
</dbReference>
<dbReference type="InterPro" id="IPR040720">
    <property type="entry name" value="GH81_C"/>
</dbReference>
<dbReference type="Proteomes" id="UP001149821">
    <property type="component" value="Unassembled WGS sequence"/>
</dbReference>
<dbReference type="SUPFAM" id="SSF49464">
    <property type="entry name" value="Carboxypeptidase regulatory domain-like"/>
    <property type="match status" value="1"/>
</dbReference>
<reference evidence="12" key="1">
    <citation type="submission" date="2021-12" db="EMBL/GenBank/DDBJ databases">
        <title>Enterovibrio ZSDZ35 sp. nov. and Enterovibrio ZSDZ42 sp. nov., isolated from coastal seawater in Qingdao.</title>
        <authorList>
            <person name="Zhang P."/>
        </authorList>
    </citation>
    <scope>NUCLEOTIDE SEQUENCE</scope>
    <source>
        <strain evidence="12">ZSDZ35</strain>
    </source>
</reference>
<dbReference type="Pfam" id="PF12985">
    <property type="entry name" value="DUF3869"/>
    <property type="match status" value="1"/>
</dbReference>
<proteinExistence type="inferred from homology"/>
<feature type="domain" description="Glycosyl hydrolase family 81 C-terminal" evidence="11">
    <location>
        <begin position="664"/>
        <end position="987"/>
    </location>
</feature>
<keyword evidence="13" id="KW-1185">Reference proteome</keyword>
<evidence type="ECO:0000313" key="12">
    <source>
        <dbReference type="EMBL" id="MDD1779771.1"/>
    </source>
</evidence>
<feature type="signal peptide" evidence="9">
    <location>
        <begin position="1"/>
        <end position="19"/>
    </location>
</feature>
<feature type="chain" id="PRO_5046547980" description="glucan endo-1,3-beta-D-glucosidase" evidence="9">
    <location>
        <begin position="20"/>
        <end position="1074"/>
    </location>
</feature>
<dbReference type="PANTHER" id="PTHR31983:SF0">
    <property type="entry name" value="GLUCAN ENDO-1,3-BETA-D-GLUCOSIDASE 2"/>
    <property type="match status" value="1"/>
</dbReference>
<comment type="caution">
    <text evidence="12">The sequence shown here is derived from an EMBL/GenBank/DDBJ whole genome shotgun (WGS) entry which is preliminary data.</text>
</comment>
<keyword evidence="4" id="KW-0378">Hydrolase</keyword>
<dbReference type="EC" id="3.2.1.39" evidence="3"/>
<keyword evidence="7" id="KW-0961">Cell wall biogenesis/degradation</keyword>
<dbReference type="RefSeq" id="WP_274139579.1">
    <property type="nucleotide sequence ID" value="NZ_JAJUBB010000001.1"/>
</dbReference>
<dbReference type="PROSITE" id="PS51257">
    <property type="entry name" value="PROKAR_LIPOPROTEIN"/>
    <property type="match status" value="1"/>
</dbReference>
<dbReference type="Pfam" id="PF17652">
    <property type="entry name" value="Glyco_hydro81C"/>
    <property type="match status" value="1"/>
</dbReference>
<keyword evidence="9" id="KW-0732">Signal</keyword>
<evidence type="ECO:0000256" key="1">
    <source>
        <dbReference type="ARBA" id="ARBA00000382"/>
    </source>
</evidence>